<dbReference type="InterPro" id="IPR042099">
    <property type="entry name" value="ANL_N_sf"/>
</dbReference>
<dbReference type="PROSITE" id="PS00455">
    <property type="entry name" value="AMP_BINDING"/>
    <property type="match status" value="4"/>
</dbReference>
<dbReference type="SUPFAM" id="SSF56801">
    <property type="entry name" value="Acetyl-CoA synthetase-like"/>
    <property type="match status" value="4"/>
</dbReference>
<dbReference type="CDD" id="cd19534">
    <property type="entry name" value="E_NRPS"/>
    <property type="match status" value="2"/>
</dbReference>
<dbReference type="NCBIfam" id="TIGR01733">
    <property type="entry name" value="AA-adenyl-dom"/>
    <property type="match status" value="4"/>
</dbReference>
<dbReference type="Gene3D" id="2.30.38.10">
    <property type="entry name" value="Luciferase, Domain 3"/>
    <property type="match status" value="2"/>
</dbReference>
<name>A0ABX2F5G1_9PSEU</name>
<feature type="domain" description="Carrier" evidence="6">
    <location>
        <begin position="968"/>
        <end position="1043"/>
    </location>
</feature>
<reference evidence="7 8" key="1">
    <citation type="submission" date="2020-01" db="EMBL/GenBank/DDBJ databases">
        <title>Kibdelosporangium persica a novel Actinomycetes from a hot desert in Iran.</title>
        <authorList>
            <person name="Safaei N."/>
            <person name="Zaburannyi N."/>
            <person name="Mueller R."/>
            <person name="Wink J."/>
        </authorList>
    </citation>
    <scope>NUCLEOTIDE SEQUENCE [LARGE SCALE GENOMIC DNA]</scope>
    <source>
        <strain evidence="7 8">4NS15</strain>
    </source>
</reference>
<proteinExistence type="predicted"/>
<dbReference type="Gene3D" id="1.10.1200.10">
    <property type="entry name" value="ACP-like"/>
    <property type="match status" value="4"/>
</dbReference>
<evidence type="ECO:0000256" key="4">
    <source>
        <dbReference type="ARBA" id="ARBA00022737"/>
    </source>
</evidence>
<dbReference type="CDD" id="cd19543">
    <property type="entry name" value="DCL_NRPS"/>
    <property type="match status" value="1"/>
</dbReference>
<dbReference type="Gene3D" id="3.30.559.10">
    <property type="entry name" value="Chloramphenicol acetyltransferase-like domain"/>
    <property type="match status" value="6"/>
</dbReference>
<dbReference type="InterPro" id="IPR010060">
    <property type="entry name" value="NRPS_synth"/>
</dbReference>
<dbReference type="Gene3D" id="3.30.300.30">
    <property type="match status" value="4"/>
</dbReference>
<dbReference type="Pfam" id="PF00668">
    <property type="entry name" value="Condensation"/>
    <property type="match status" value="6"/>
</dbReference>
<keyword evidence="8" id="KW-1185">Reference proteome</keyword>
<dbReference type="Gene3D" id="3.40.50.12780">
    <property type="entry name" value="N-terminal domain of ligase-like"/>
    <property type="match status" value="2"/>
</dbReference>
<keyword evidence="5" id="KW-0045">Antibiotic biosynthesis</keyword>
<keyword evidence="3" id="KW-0597">Phosphoprotein</keyword>
<dbReference type="InterPro" id="IPR010071">
    <property type="entry name" value="AA_adenyl_dom"/>
</dbReference>
<dbReference type="CDD" id="cd05930">
    <property type="entry name" value="A_NRPS"/>
    <property type="match status" value="3"/>
</dbReference>
<evidence type="ECO:0000313" key="8">
    <source>
        <dbReference type="Proteomes" id="UP000763557"/>
    </source>
</evidence>
<dbReference type="InterPro" id="IPR001242">
    <property type="entry name" value="Condensation_dom"/>
</dbReference>
<dbReference type="InterPro" id="IPR036736">
    <property type="entry name" value="ACP-like_sf"/>
</dbReference>
<organism evidence="7 8">
    <name type="scientific">Kibdelosporangium persicum</name>
    <dbReference type="NCBI Taxonomy" id="2698649"/>
    <lineage>
        <taxon>Bacteria</taxon>
        <taxon>Bacillati</taxon>
        <taxon>Actinomycetota</taxon>
        <taxon>Actinomycetes</taxon>
        <taxon>Pseudonocardiales</taxon>
        <taxon>Pseudonocardiaceae</taxon>
        <taxon>Kibdelosporangium</taxon>
    </lineage>
</organism>
<sequence length="5021" mass="550092">MPSSRESRISALPEHLREQMRRRLAGRAVQTNGIPRADRDKPLPLSFAQQRLWFLHEFQPGESAYNSALALRLIGRLDVTALTAAVQRLRDRHESLRTTFDEVDGRPVQVVHPTHELPVPVVEVRDADECDRVLSQEYGTPFDLRRGPVVRALLVRITDEEHVLLITAHHIVTDGWSMGVLTDELSKAYAAALNGEREPLPPLPTQYADFAVWQRDRLSDKALADLLGYWTRRLAGVSPLELPTDRPRPSVRTSAGATHQFTISADVSARLNELARARNTTLFTVITAACQALLARYAGQDDVAVGTVTSGRNRPELNRLVGFFVNTVVLRSTVDSRRSFGEFLDDVKQTVLDAFAHDEVPLERVVDAVRPDRDVSRNPLFDVMVLLHNTPRGLPEFPGLRTEPVDVAGQSAIFDLSLDFVEHDGALTCALEYNTDLFDTGTIERFAGHLAHFFDQVTTDPDRPLWQVSWGTDQEQVPKENTSGDVASLTFPEVFQEQVRRTPDETALVCAGRSMTFAELNSRANRLAHHLITRGAGPERVVALRLPRSAEMIVAMLAVFKAGAIYLPVDPGLPADRIDFLLTDAAPALVLSEQDLRDESLESMPDTDPVTALRPDNPAYVTYTSGSTGKPKGVVVEHRSLVNLLHSHVNGFAGGDRMRVALSAALSFDTSLEGPVLMAAGHELHLIGDDVRLDPASFVDYVSRHRIDFLDLTPSYARQLIPAGLLTGQHRPRVLMLGGEALGSSLWQELAAVDGTDSHNFYGPTECTVDALSCRVEGDRPAIGTPLLNVQAYVLDDMLCPVPVGVPGELCLAGVQLARGYLNRPGLTADRFVANPYGPPGSRMYRTGDRVRRLPDGRLEYLGRTDDQVKIRGFRIEPGEIEATLLRHPEVRQAVVVARSDDNHQRLVAYVVGAADDLRPWLSKRLPEYMVPSAFVCLDEIPLTVNGKVDRRALPAPDWATFRSGHVAPRTEAECAVAEVWTEVLGVPEVGVEDNFFELGGDSILSIRVVSRLRAVFNAELSPRSVFLAPTVAGLAEVISQSTGSTQSGIPAVPRAKLPATFPLSFAQQRLWFLNEFEPDSAEYLSPLMVRLRGRLDIDALTTALTQLTARHESLRTTFQTVDGQGIQVVHTPHPVQVTVTDLSGRPEADLTRILGEEATSRFDLRDGPLMRARLLRLADEDHVLALVLHHIITDGWSSGVLAGELGSLYRAALSGVDPQLPDLPLQYADYAAWQREQLTERMDEGIQYWRSRLEGVPPLELPTDRPRPAVRGRNGALLESRIPADVTAGLKSIARSHDSTLFMTLLAACQVLFARWSGQDDIAVGTAVSGRDRAELEGLIGFFVNSLVLRSTVDLDRGFAGLLGDVRGTVLDAFAHQDVPFERVVDELQPVRDTSRTPLFQVMVLLQNNFGKDLDLPGLRAEEIAPPRVAASFDLTLQFQENDGVLDALVIYDTDLFDAATIERMTGWLHRLLAGIAADANRPLARQPWVSDEDRHRLLVEWNGKAANLPVATLPELFEAQVARTPDATAVTRAGTEITYAELNTRANRLAHKLIEQGAGPEKLVALVLPRSVDMVVAILAVLKAGAGYLPIDPAYPQARITGMIDDAEPAVVLDSIPPCDDHPDTNPRTSLVPDNPAYVIYTSGSTGKPKGVVIPHANVTRLFTATDDWFGFTGEDVWTLFHSYAFDFSVWELWGALLYGGKLVVVPHDVSRSPEDFLKLLADQRVTVLNQTPSAFYSLVRADRENPGTRLDLRYVIFGGEALDPSRLADWYTRHEDNAPALINMYGITETTVHVTYQPLTEGGGVGVPIPDLRAYVLDADLSPVAPGVTGELYVAGAGLARGYLNRPGLTASRFVADPFGPPGSRMYRTGDLLRWNGSGKLEYQGRADQQVKIRGFRIELGEVEAAVLAHPAVAEAAVIARDNRLFAYVVSREEASSVNLRAFVAESLPGHMVPSAFVMLEALPLNTNGKLDRAGLPAPDGRPAAENYVPPRTPVEHELVRIWSDVLGVSRVGVEDNFFGLGGDSILSIQVVSRARQAGMTMSAKDMFTYQTIAELATVVQSRTSAARVERPVVTGPVPLTPIQRWFLDDPHRDPHHLAMSVHLELADEPDVAALSSAVAALVEHHGALRMRFSRVAGEWRQEPAEARDGVFTRCDLSGIDTVERLAAMERAALRAQSSMDITAGPLVRVILFTGERPSLFLTAHHLVTDGVSWRILLGDLETAYRQAVSGAEISLEPSGIRFTEWAHLLNEHVRSGGLDDDLPYWTSLAEGPDLPVDRRGDNTVGSTRTVSVRLGRGDTHALVQQVPDVYRTQANDVLLSALGRVLARWTGSERVLVTMEGHGREEILPGVDLSRTVGWFTAQFPVALTIPDSGTGALLKSVKEQLRAVPNRGLGYEALRYLRPGSGLENRPLPQISFNYHGQWDVGQAQEGLFRGRGADLGQDAPPENGRPYLIDIVGVVENGELGLSWQYSDQIHDETTVQRLADEMIQELKRIIEHCTRPEAGGRTPSDFPLTRLTQSQVDEIAGDGRSVADIYPLTPLQAGMLFHSLVDNGSTAYFDQFQLRLSGVSEPAVLAEACRRVVNRTPALRTSLVWEGLDDPVQVVHRRVDVPTVQHDWRHLSEEDQRVALAELVEADAAAGMDLSRPPLTRLAVARLTDDEVLLVWTAHHVLMDGWSLAQVLAEMCEQYTATVSGRNPKLPSRRPFRDYLRWLGEQDQAAAEEHWRAVLSGFTAPTRLPYDRPPAEAHRSESSGSVRLEVSAEQSARLHHLARLGGLTVNTIVQGAWALLLSRYSGEHDVAFGVTVSGRPADLPGVESMVGMFINTVPARVRVQDGQDVLAWLRTLQSEQAESRPFDFVALAQLQSWSDVPAGTGIFDSVVVFENYPVDELVNAGQGIRIEDVQGRDTTSYPLALTAHISDRLRLELEYDPDLFDSTTIERMVGHLDVLLAGVADRPESPLRELPLLTARESHRLLIEWNDTARDVPSVTFPEMFEQQVARTPHETALVCGDTRFDFDELNQRANRLARWLVAQGAGPERVVALKLPRSADFVVAMLAVFKAGAVYLPIDPDLPADRIGFVLRDADPVLVLTPDQLDLVDDQDGTNLTDADRLRPLTPGNSLYVIYTSGSTGRPKGVVIEHHSLANLLVNHRNDFVADAGVPRLRVGLSAVFSFDTSFEAIVLMADGHELHVLTDDIRLDPAAFTRYVSDREIDFLDLTASYAHQLLNAGLLAAGRRRPRVISLGGEAVDDALWRRLSTVSDVATYNFYGPTEFTVDAVSCRLKAGDRPVIGRPLANTRAYVLDERLRPVPVGVPGELYLAGDQVARGYLNRPGLTAGRFIADPFGAPGSRMYRTGDRVSWRADASLEYLGRVDDQVKIRGFRIEPGEVEAALLRHPNVTEAVVMARQDGEHRRLVAYVVGAQADPAELRAWLRQTLPDYMVPAAFVGLAALPLTANGKVDRKALPAPDVQPDTGTAYAAPRTPVEQQLCEIWSAVLGVPRVGIEDNFFELGGDSILSIRLMSKVRTVFGITLSPRAVFTATTVAGLAEVISAGAGLDRSVIPAVARTGELPLSFAQQRLWFLNEFEPGGTEYLSPLMMRLRGMLDVEALTNALTALVARHESLRTTFHTVDGHGVQVVHEPQAVRIPVVDVPESELAQALEQASREPFDLANGPLMRPELLRVTEEDHVLLLMMHHIITDGWSGSVITDELTALYRAELSGVDAQLPTLPIQYADFAVWQRGYLTGAVLERQLDYWRGQLDGVPALELPTDRPRPAVRTTNGAVHGFEVPAEVVERLKSLAHQQDGTLFMALIAACQALFARWSGQDDVAVGTVVSGRERAELEGLIGFFVNTLVLRSTVQGTFREFLTAVRDTTLDAFAHQDLPFERVVDELHPVRDTSRTPLFQAMVILQNNPGEDLDLPGLRAEDLELPVVSANFDVTVEFTEHDGSLFGGVTYNTDLFDAATIERMTGHLTALLDAVTADPDQMLAQVPLLSADERRQVLYDWNDSAHSVRDVTLTDLVEEQVARTPDATAVIAGGTKWTFTELDAWANRLSHKLIRHGVRRGDYVAVRMPRSAELIVAVLAVLKAGAAYVPMEPDHPADRISAMLEDSAPALVLDCLEAVRDTIGLPDTDPAVPRSPRDPAYVIYTSGSTGRPKGVVVAHRSVVNYLTWAAEVYPSLSGVGVLHSPVSFDLTVTTLYGPLITGGCIRVENLTDDPVPDGTTTTFLKATPSHLALLNTLPAEFSPTGDLVVGGEQLLGEVVDEWRTANPTATVINEYGPTETTVGCMEYRIEPGTPLAQGPVPIGTPAWNSRLYVLDGSLNPVPVGVPGELYIAGDGLAVGYLHRPGLTAQRFVACPFGVPGERMYRTGDLVRWRADGVMEYLGRVDDQVKIRGHRVELGEIESALLRHPEVAEAAVKVKDNRLAGYVVAASPPNADVLREWLARTLPAYMVPSAFVTLDALPVTPNGKVDRKALPDPDMAPEHDHVEPRTPVERALAQIWAAVLGVGRVGVHDNFFDLGGDSILSIQVVSRARNAGLGLRAKDLFLHQTLESLAEVVTVLDNDSPASTAVVSGDVPLTPIQQWFFETYEGNPRHFNQSQLLELTVDLDEQALRQAVDALLVHHDALRMRFEFADGQWRQHNAPAEPANVLERHDLSGVPEVDRMTTMAKVADDVHASFDLARGPLLKAVLFTTGHDSPPWLFMAVHHLVVDGVSWRILFDDLTTAYSQAMAGQRIDLGAKGTSFQEWSNRLVRYVADGQVDHEMDHWVSVSQAVAESGELPVDHAHPRPGTPPATVAVELSIEDTDALVRSAPTVYRTRINDVLLAALARALSSWTGRDTVSLDLEGHGREEIMDDVDLSRTVGWFTSIYPVALTVADGGWRALVKSVRRQLRMIPGNGFGFGPLRYLGRLPGNGPQPGILFNYLGQWDSAAGEPDHGLLRASHGPAGQESDPGGRGPHLLEIVGAVGEGQLRFSVYYQPDRHEKSTVETFAAGFADALRGIAADCRESS</sequence>
<keyword evidence="2" id="KW-0596">Phosphopantetheine</keyword>
<dbReference type="InterPro" id="IPR009081">
    <property type="entry name" value="PP-bd_ACP"/>
</dbReference>
<evidence type="ECO:0000313" key="7">
    <source>
        <dbReference type="EMBL" id="NRN66609.1"/>
    </source>
</evidence>
<dbReference type="Pfam" id="PF13193">
    <property type="entry name" value="AMP-binding_C"/>
    <property type="match status" value="4"/>
</dbReference>
<dbReference type="InterPro" id="IPR020806">
    <property type="entry name" value="PKS_PP-bd"/>
</dbReference>
<evidence type="ECO:0000256" key="1">
    <source>
        <dbReference type="ARBA" id="ARBA00001957"/>
    </source>
</evidence>
<dbReference type="NCBIfam" id="NF004282">
    <property type="entry name" value="PRK05691.1"/>
    <property type="match status" value="2"/>
</dbReference>
<evidence type="ECO:0000259" key="6">
    <source>
        <dbReference type="PROSITE" id="PS50075"/>
    </source>
</evidence>
<dbReference type="SUPFAM" id="SSF47336">
    <property type="entry name" value="ACP-like"/>
    <property type="match status" value="4"/>
</dbReference>
<feature type="domain" description="Carrier" evidence="6">
    <location>
        <begin position="3485"/>
        <end position="3560"/>
    </location>
</feature>
<dbReference type="NCBIfam" id="TIGR01720">
    <property type="entry name" value="NRPS-para261"/>
    <property type="match status" value="2"/>
</dbReference>
<feature type="domain" description="Carrier" evidence="6">
    <location>
        <begin position="4498"/>
        <end position="4572"/>
    </location>
</feature>
<dbReference type="PANTHER" id="PTHR45527:SF14">
    <property type="entry name" value="PLIPASTATIN SYNTHASE SUBUNIT B"/>
    <property type="match status" value="1"/>
</dbReference>
<gene>
    <name evidence="7" type="ORF">GC106_38340</name>
</gene>
<feature type="domain" description="Carrier" evidence="6">
    <location>
        <begin position="1993"/>
        <end position="2067"/>
    </location>
</feature>
<dbReference type="InterPro" id="IPR025110">
    <property type="entry name" value="AMP-bd_C"/>
</dbReference>
<dbReference type="PROSITE" id="PS00012">
    <property type="entry name" value="PHOSPHOPANTETHEINE"/>
    <property type="match status" value="3"/>
</dbReference>
<comment type="caution">
    <text evidence="7">The sequence shown here is derived from an EMBL/GenBank/DDBJ whole genome shotgun (WGS) entry which is preliminary data.</text>
</comment>
<dbReference type="Pfam" id="PF00550">
    <property type="entry name" value="PP-binding"/>
    <property type="match status" value="4"/>
</dbReference>
<dbReference type="SUPFAM" id="SSF52777">
    <property type="entry name" value="CoA-dependent acyltransferases"/>
    <property type="match status" value="12"/>
</dbReference>
<dbReference type="Gene3D" id="3.30.559.30">
    <property type="entry name" value="Nonribosomal peptide synthetase, condensation domain"/>
    <property type="match status" value="6"/>
</dbReference>
<dbReference type="SMART" id="SM00823">
    <property type="entry name" value="PKS_PP"/>
    <property type="match status" value="4"/>
</dbReference>
<dbReference type="CDD" id="cd17643">
    <property type="entry name" value="A_NRPS_Cytc1-like"/>
    <property type="match status" value="1"/>
</dbReference>
<dbReference type="CDD" id="cd19531">
    <property type="entry name" value="LCL_NRPS-like"/>
    <property type="match status" value="3"/>
</dbReference>
<dbReference type="InterPro" id="IPR006162">
    <property type="entry name" value="Ppantetheine_attach_site"/>
</dbReference>
<evidence type="ECO:0000256" key="3">
    <source>
        <dbReference type="ARBA" id="ARBA00022553"/>
    </source>
</evidence>
<dbReference type="Pfam" id="PF00501">
    <property type="entry name" value="AMP-binding"/>
    <property type="match status" value="4"/>
</dbReference>
<dbReference type="RefSeq" id="WP_173132973.1">
    <property type="nucleotide sequence ID" value="NZ_CBCSGW010000016.1"/>
</dbReference>
<dbReference type="InterPro" id="IPR023213">
    <property type="entry name" value="CAT-like_dom_sf"/>
</dbReference>
<evidence type="ECO:0000256" key="5">
    <source>
        <dbReference type="ARBA" id="ARBA00023194"/>
    </source>
</evidence>
<comment type="cofactor">
    <cofactor evidence="1">
        <name>pantetheine 4'-phosphate</name>
        <dbReference type="ChEBI" id="CHEBI:47942"/>
    </cofactor>
</comment>
<accession>A0ABX2F5G1</accession>
<dbReference type="Gene3D" id="3.40.50.980">
    <property type="match status" value="4"/>
</dbReference>
<dbReference type="InterPro" id="IPR045851">
    <property type="entry name" value="AMP-bd_C_sf"/>
</dbReference>
<dbReference type="Proteomes" id="UP000763557">
    <property type="component" value="Unassembled WGS sequence"/>
</dbReference>
<dbReference type="PANTHER" id="PTHR45527">
    <property type="entry name" value="NONRIBOSOMAL PEPTIDE SYNTHETASE"/>
    <property type="match status" value="1"/>
</dbReference>
<dbReference type="PROSITE" id="PS50075">
    <property type="entry name" value="CARRIER"/>
    <property type="match status" value="4"/>
</dbReference>
<keyword evidence="4" id="KW-0677">Repeat</keyword>
<evidence type="ECO:0000256" key="2">
    <source>
        <dbReference type="ARBA" id="ARBA00022450"/>
    </source>
</evidence>
<dbReference type="InterPro" id="IPR000873">
    <property type="entry name" value="AMP-dep_synth/lig_dom"/>
</dbReference>
<dbReference type="EMBL" id="JAAATY010000011">
    <property type="protein sequence ID" value="NRN66609.1"/>
    <property type="molecule type" value="Genomic_DNA"/>
</dbReference>
<dbReference type="InterPro" id="IPR020845">
    <property type="entry name" value="AMP-binding_CS"/>
</dbReference>
<dbReference type="NCBIfam" id="NF003417">
    <property type="entry name" value="PRK04813.1"/>
    <property type="match status" value="4"/>
</dbReference>
<protein>
    <submittedName>
        <fullName evidence="7">Non-ribosomal peptide synthetase</fullName>
    </submittedName>
</protein>